<feature type="transmembrane region" description="Helical" evidence="5">
    <location>
        <begin position="403"/>
        <end position="421"/>
    </location>
</feature>
<dbReference type="GO" id="GO:0016020">
    <property type="term" value="C:membrane"/>
    <property type="evidence" value="ECO:0007669"/>
    <property type="project" value="UniProtKB-SubCell"/>
</dbReference>
<dbReference type="EMBL" id="ALBS01000022">
    <property type="protein sequence ID" value="EJT52574.1"/>
    <property type="molecule type" value="Genomic_DNA"/>
</dbReference>
<dbReference type="InterPro" id="IPR036259">
    <property type="entry name" value="MFS_trans_sf"/>
</dbReference>
<keyword evidence="4 5" id="KW-0472">Membrane</keyword>
<evidence type="ECO:0000256" key="4">
    <source>
        <dbReference type="ARBA" id="ARBA00023136"/>
    </source>
</evidence>
<organism evidence="6 7">
    <name type="scientific">Trichosporon asahii var. asahii (strain ATCC 90039 / CBS 2479 / JCM 2466 / KCTC 7840 / NBRC 103889/ NCYC 2677 / UAMH 7654)</name>
    <name type="common">Yeast</name>
    <dbReference type="NCBI Taxonomy" id="1186058"/>
    <lineage>
        <taxon>Eukaryota</taxon>
        <taxon>Fungi</taxon>
        <taxon>Dikarya</taxon>
        <taxon>Basidiomycota</taxon>
        <taxon>Agaricomycotina</taxon>
        <taxon>Tremellomycetes</taxon>
        <taxon>Trichosporonales</taxon>
        <taxon>Trichosporonaceae</taxon>
        <taxon>Trichosporon</taxon>
    </lineage>
</organism>
<evidence type="ECO:0000313" key="7">
    <source>
        <dbReference type="Proteomes" id="UP000002748"/>
    </source>
</evidence>
<sequence>MTNKVGERLAHLRTGKLRCRSRGARLLLLGGHVPVHDQPRSGWSEQHSSHQYRERRPVCYVCCLVSGSINNILGPRLTLSIGATGYALQVGSYLAYKERNETSPFVIVAGAYLGFTAAMLWSAQGAIMMAYPMEKDKGRSFSLFWVIFSMGGVVGACIALGIEARSTHATVSTPVFVAFIIVMCCGIGIAWLILPPNLVVRGDKTVVEIQASISVRQEIRHFIALFKDWRMLFLFPMFFTSNYYYAYQGSIIAFMFNARTRALASLITQVGAMTGATLIGTILDRAPGTRRTRALVAWTLTLILELGVWSGAVAWQVQFKRTEPHLNMDWSNGRAPGPLLLLLGLTIVDACFQGLAYYIMSSMTNDSFRLARLSGFYKSIQSAGAAVSYGMEAVATPYLTELIVSWMLILFSLPMSLPVILRIKDSNYIEEQPVRVEDINSVKLDDAPAEPAAVPMLADDVK</sequence>
<dbReference type="VEuPathDB" id="FungiDB:A1Q1_03376"/>
<reference evidence="6 7" key="1">
    <citation type="journal article" date="2012" name="Eukaryot. Cell">
        <title>Draft genome sequence of CBS 2479, the standard type strain of Trichosporon asahii.</title>
        <authorList>
            <person name="Yang R.Y."/>
            <person name="Li H.T."/>
            <person name="Zhu H."/>
            <person name="Zhou G.P."/>
            <person name="Wang M."/>
            <person name="Wang L."/>
        </authorList>
    </citation>
    <scope>NUCLEOTIDE SEQUENCE [LARGE SCALE GENOMIC DNA]</scope>
    <source>
        <strain evidence="7">ATCC 90039 / CBS 2479 / JCM 2466 / KCTC 7840 / NCYC 2677 / UAMH 7654</strain>
    </source>
</reference>
<accession>J6F6A2</accession>
<dbReference type="HOGENOM" id="CLU_030884_1_0_1"/>
<feature type="transmembrane region" description="Helical" evidence="5">
    <location>
        <begin position="142"/>
        <end position="162"/>
    </location>
</feature>
<dbReference type="Proteomes" id="UP000002748">
    <property type="component" value="Unassembled WGS sequence"/>
</dbReference>
<dbReference type="SUPFAM" id="SSF103473">
    <property type="entry name" value="MFS general substrate transporter"/>
    <property type="match status" value="1"/>
</dbReference>
<dbReference type="OrthoDB" id="196103at2759"/>
<evidence type="ECO:0000313" key="6">
    <source>
        <dbReference type="EMBL" id="EJT52574.1"/>
    </source>
</evidence>
<feature type="transmembrane region" description="Helical" evidence="5">
    <location>
        <begin position="174"/>
        <end position="194"/>
    </location>
</feature>
<comment type="caution">
    <text evidence="6">The sequence shown here is derived from an EMBL/GenBank/DDBJ whole genome shotgun (WGS) entry which is preliminary data.</text>
</comment>
<dbReference type="InterPro" id="IPR010291">
    <property type="entry name" value="Ion_channel_UNC-93"/>
</dbReference>
<dbReference type="PANTHER" id="PTHR23294">
    <property type="entry name" value="ET TRANSLATION PRODUCT-RELATED"/>
    <property type="match status" value="1"/>
</dbReference>
<proteinExistence type="predicted"/>
<feature type="transmembrane region" description="Helical" evidence="5">
    <location>
        <begin position="232"/>
        <end position="256"/>
    </location>
</feature>
<evidence type="ECO:0000256" key="2">
    <source>
        <dbReference type="ARBA" id="ARBA00022692"/>
    </source>
</evidence>
<dbReference type="Gene3D" id="1.20.1250.20">
    <property type="entry name" value="MFS general substrate transporter like domains"/>
    <property type="match status" value="1"/>
</dbReference>
<evidence type="ECO:0000256" key="3">
    <source>
        <dbReference type="ARBA" id="ARBA00022989"/>
    </source>
</evidence>
<protein>
    <submittedName>
        <fullName evidence="6">DUF895 domain membrane protein</fullName>
    </submittedName>
</protein>
<keyword evidence="3 5" id="KW-1133">Transmembrane helix</keyword>
<dbReference type="RefSeq" id="XP_014183713.1">
    <property type="nucleotide sequence ID" value="XM_014328238.1"/>
</dbReference>
<dbReference type="Pfam" id="PF05978">
    <property type="entry name" value="UNC-93"/>
    <property type="match status" value="1"/>
</dbReference>
<keyword evidence="2 5" id="KW-0812">Transmembrane</keyword>
<name>J6F6A2_TRIAS</name>
<gene>
    <name evidence="6" type="ORF">A1Q1_03376</name>
</gene>
<comment type="subcellular location">
    <subcellularLocation>
        <location evidence="1">Membrane</location>
        <topology evidence="1">Multi-pass membrane protein</topology>
    </subcellularLocation>
</comment>
<dbReference type="AlphaFoldDB" id="J6F6A2"/>
<evidence type="ECO:0000256" key="1">
    <source>
        <dbReference type="ARBA" id="ARBA00004141"/>
    </source>
</evidence>
<dbReference type="PANTHER" id="PTHR23294:SF17">
    <property type="entry name" value="DUF895 DOMAIN MEMBRANE PROTEIN"/>
    <property type="match status" value="1"/>
</dbReference>
<feature type="transmembrane region" description="Helical" evidence="5">
    <location>
        <begin position="337"/>
        <end position="358"/>
    </location>
</feature>
<feature type="transmembrane region" description="Helical" evidence="5">
    <location>
        <begin position="262"/>
        <end position="283"/>
    </location>
</feature>
<feature type="transmembrane region" description="Helical" evidence="5">
    <location>
        <begin position="295"/>
        <end position="317"/>
    </location>
</feature>
<dbReference type="GeneID" id="25986889"/>
<dbReference type="KEGG" id="tasa:A1Q1_03376"/>
<evidence type="ECO:0000256" key="5">
    <source>
        <dbReference type="SAM" id="Phobius"/>
    </source>
</evidence>
<dbReference type="InterPro" id="IPR051617">
    <property type="entry name" value="UNC-93-like_regulator"/>
</dbReference>
<feature type="transmembrane region" description="Helical" evidence="5">
    <location>
        <begin position="102"/>
        <end position="121"/>
    </location>
</feature>